<sequence>MMMAKTFVIQFPLLFICLLIQNVLALDSGVCGNLEAKIDQNAKILHEILGKLTAGNIIISVIGPKSLALDRIESKLNETTATLNRHNGILQELLEAVQRDNSTINLREVANGKPAEQSSVLAGLSASRAIDGSVDTYMHTLREQSPYWTVDLGNNYQIKRIEIFNRNEGAKSTGERLHDLDIIVGPSHNKMHLCAHYVGPAQLGAHLIFECENDENARYVKLMIKGTEYLHVAEVKVYAVDDRSS</sequence>
<keyword evidence="5" id="KW-0430">Lectin</keyword>
<dbReference type="AlphaFoldDB" id="A0A6J8E8S0"/>
<proteinExistence type="inferred from homology"/>
<evidence type="ECO:0000313" key="10">
    <source>
        <dbReference type="EMBL" id="CAC5416558.1"/>
    </source>
</evidence>
<dbReference type="InterPro" id="IPR008979">
    <property type="entry name" value="Galactose-bd-like_sf"/>
</dbReference>
<dbReference type="Gene3D" id="2.60.120.260">
    <property type="entry name" value="Galactose-binding domain-like"/>
    <property type="match status" value="1"/>
</dbReference>
<feature type="chain" id="PRO_5026824267" description="Fucolectin tachylectin-4 pentraxin-1 domain-containing protein" evidence="8">
    <location>
        <begin position="26"/>
        <end position="245"/>
    </location>
</feature>
<dbReference type="PANTHER" id="PTHR45713">
    <property type="entry name" value="FTP DOMAIN-CONTAINING PROTEIN"/>
    <property type="match status" value="1"/>
</dbReference>
<keyword evidence="7" id="KW-1015">Disulfide bond</keyword>
<evidence type="ECO:0000313" key="11">
    <source>
        <dbReference type="Proteomes" id="UP000507470"/>
    </source>
</evidence>
<evidence type="ECO:0000256" key="1">
    <source>
        <dbReference type="ARBA" id="ARBA00002219"/>
    </source>
</evidence>
<dbReference type="SUPFAM" id="SSF49785">
    <property type="entry name" value="Galactose-binding domain-like"/>
    <property type="match status" value="1"/>
</dbReference>
<evidence type="ECO:0000256" key="3">
    <source>
        <dbReference type="ARBA" id="ARBA00011233"/>
    </source>
</evidence>
<dbReference type="InterPro" id="IPR051941">
    <property type="entry name" value="BG_Antigen-Binding_Lectin"/>
</dbReference>
<dbReference type="Pfam" id="PF22633">
    <property type="entry name" value="F5_F8_type_C_2"/>
    <property type="match status" value="1"/>
</dbReference>
<comment type="similarity">
    <text evidence="2">Belongs to the fucolectin family.</text>
</comment>
<keyword evidence="11" id="KW-1185">Reference proteome</keyword>
<dbReference type="Proteomes" id="UP000507470">
    <property type="component" value="Unassembled WGS sequence"/>
</dbReference>
<reference evidence="10 11" key="1">
    <citation type="submission" date="2020-06" db="EMBL/GenBank/DDBJ databases">
        <authorList>
            <person name="Li R."/>
            <person name="Bekaert M."/>
        </authorList>
    </citation>
    <scope>NUCLEOTIDE SEQUENCE [LARGE SCALE GENOMIC DNA]</scope>
    <source>
        <strain evidence="11">wild</strain>
    </source>
</reference>
<comment type="subunit">
    <text evidence="3">Homotrimer.</text>
</comment>
<feature type="domain" description="Fucolectin tachylectin-4 pentraxin-1" evidence="9">
    <location>
        <begin position="106"/>
        <end position="241"/>
    </location>
</feature>
<keyword evidence="6" id="KW-0106">Calcium</keyword>
<dbReference type="GO" id="GO:0046872">
    <property type="term" value="F:metal ion binding"/>
    <property type="evidence" value="ECO:0007669"/>
    <property type="project" value="UniProtKB-KW"/>
</dbReference>
<comment type="function">
    <text evidence="1">Acts as a defensive agent. Recognizes blood group fucosylated oligosaccharides including A, B, H and Lewis B-type antigens. Does not recognize Lewis A antigen and has low affinity for monovalent haptens.</text>
</comment>
<keyword evidence="4" id="KW-0479">Metal-binding</keyword>
<name>A0A6J8E8S0_MYTCO</name>
<protein>
    <recommendedName>
        <fullName evidence="9">Fucolectin tachylectin-4 pentraxin-1 domain-containing protein</fullName>
    </recommendedName>
</protein>
<accession>A0A6J8E8S0</accession>
<dbReference type="EMBL" id="CACVKT020008662">
    <property type="protein sequence ID" value="CAC5416558.1"/>
    <property type="molecule type" value="Genomic_DNA"/>
</dbReference>
<dbReference type="InterPro" id="IPR006585">
    <property type="entry name" value="FTP1"/>
</dbReference>
<feature type="signal peptide" evidence="8">
    <location>
        <begin position="1"/>
        <end position="25"/>
    </location>
</feature>
<evidence type="ECO:0000256" key="4">
    <source>
        <dbReference type="ARBA" id="ARBA00022723"/>
    </source>
</evidence>
<evidence type="ECO:0000256" key="6">
    <source>
        <dbReference type="ARBA" id="ARBA00022837"/>
    </source>
</evidence>
<dbReference type="SMART" id="SM00607">
    <property type="entry name" value="FTP"/>
    <property type="match status" value="1"/>
</dbReference>
<keyword evidence="8" id="KW-0732">Signal</keyword>
<dbReference type="GO" id="GO:0001868">
    <property type="term" value="P:regulation of complement activation, lectin pathway"/>
    <property type="evidence" value="ECO:0007669"/>
    <property type="project" value="UniProtKB-ARBA"/>
</dbReference>
<dbReference type="GO" id="GO:0042806">
    <property type="term" value="F:fucose binding"/>
    <property type="evidence" value="ECO:0007669"/>
    <property type="project" value="UniProtKB-ARBA"/>
</dbReference>
<evidence type="ECO:0000256" key="7">
    <source>
        <dbReference type="ARBA" id="ARBA00023157"/>
    </source>
</evidence>
<gene>
    <name evidence="10" type="ORF">MCOR_49159</name>
</gene>
<evidence type="ECO:0000256" key="2">
    <source>
        <dbReference type="ARBA" id="ARBA00010147"/>
    </source>
</evidence>
<organism evidence="10 11">
    <name type="scientific">Mytilus coruscus</name>
    <name type="common">Sea mussel</name>
    <dbReference type="NCBI Taxonomy" id="42192"/>
    <lineage>
        <taxon>Eukaryota</taxon>
        <taxon>Metazoa</taxon>
        <taxon>Spiralia</taxon>
        <taxon>Lophotrochozoa</taxon>
        <taxon>Mollusca</taxon>
        <taxon>Bivalvia</taxon>
        <taxon>Autobranchia</taxon>
        <taxon>Pteriomorphia</taxon>
        <taxon>Mytilida</taxon>
        <taxon>Mytiloidea</taxon>
        <taxon>Mytilidae</taxon>
        <taxon>Mytilinae</taxon>
        <taxon>Mytilus</taxon>
    </lineage>
</organism>
<evidence type="ECO:0000256" key="8">
    <source>
        <dbReference type="SAM" id="SignalP"/>
    </source>
</evidence>
<evidence type="ECO:0000256" key="5">
    <source>
        <dbReference type="ARBA" id="ARBA00022734"/>
    </source>
</evidence>
<evidence type="ECO:0000259" key="9">
    <source>
        <dbReference type="SMART" id="SM00607"/>
    </source>
</evidence>
<dbReference type="PANTHER" id="PTHR45713:SF6">
    <property type="entry name" value="F5_8 TYPE C DOMAIN-CONTAINING PROTEIN"/>
    <property type="match status" value="1"/>
</dbReference>
<dbReference type="OrthoDB" id="6102375at2759"/>
<dbReference type="GO" id="GO:0010185">
    <property type="term" value="P:regulation of cellular defense response"/>
    <property type="evidence" value="ECO:0007669"/>
    <property type="project" value="UniProtKB-ARBA"/>
</dbReference>